<comment type="caution">
    <text evidence="1">The sequence shown here is derived from an EMBL/GenBank/DDBJ whole genome shotgun (WGS) entry which is preliminary data.</text>
</comment>
<organism evidence="1 2">
    <name type="scientific">Candidatus Falkowbacteria bacterium GW2011_GWF2_39_8</name>
    <dbReference type="NCBI Taxonomy" id="1618642"/>
    <lineage>
        <taxon>Bacteria</taxon>
        <taxon>Candidatus Falkowiibacteriota</taxon>
    </lineage>
</organism>
<evidence type="ECO:0000313" key="1">
    <source>
        <dbReference type="EMBL" id="KKR32494.1"/>
    </source>
</evidence>
<dbReference type="PATRIC" id="fig|1618642.3.peg.630"/>
<dbReference type="CDD" id="cd11532">
    <property type="entry name" value="NTP-PPase_COG4997"/>
    <property type="match status" value="1"/>
</dbReference>
<dbReference type="AlphaFoldDB" id="A0A0G0PWF3"/>
<name>A0A0G0PWF3_9BACT</name>
<proteinExistence type="predicted"/>
<dbReference type="Proteomes" id="UP000034137">
    <property type="component" value="Unassembled WGS sequence"/>
</dbReference>
<evidence type="ECO:0008006" key="3">
    <source>
        <dbReference type="Google" id="ProtNLM"/>
    </source>
</evidence>
<dbReference type="InterPro" id="IPR038735">
    <property type="entry name" value="MSMEG_1276-like_NTP-PPase_dom"/>
</dbReference>
<protein>
    <recommendedName>
        <fullName evidence="3">Phosphoribosyl-ATP pyrophosphohydrolase</fullName>
    </recommendedName>
</protein>
<gene>
    <name evidence="1" type="ORF">UT64_C0032G0008</name>
</gene>
<evidence type="ECO:0000313" key="2">
    <source>
        <dbReference type="Proteomes" id="UP000034137"/>
    </source>
</evidence>
<reference evidence="1 2" key="1">
    <citation type="journal article" date="2015" name="Nature">
        <title>rRNA introns, odd ribosomes, and small enigmatic genomes across a large radiation of phyla.</title>
        <authorList>
            <person name="Brown C.T."/>
            <person name="Hug L.A."/>
            <person name="Thomas B.C."/>
            <person name="Sharon I."/>
            <person name="Castelle C.J."/>
            <person name="Singh A."/>
            <person name="Wilkins M.J."/>
            <person name="Williams K.H."/>
            <person name="Banfield J.F."/>
        </authorList>
    </citation>
    <scope>NUCLEOTIDE SEQUENCE [LARGE SCALE GENOMIC DNA]</scope>
</reference>
<sequence length="122" mass="14472">MRKIYYRKLVRDKIPEIIANRNRECECYELDNKTFKKQLMKKAVEEAKGLLASNSKKEIVSELADVYDVLSEIEKINKISKNQVSLKRRENLKRKGGFINKLFLIWSSDEKYKTNEIKGRSR</sequence>
<accession>A0A0G0PWF3</accession>
<dbReference type="EMBL" id="LBXO01000032">
    <property type="protein sequence ID" value="KKR32494.1"/>
    <property type="molecule type" value="Genomic_DNA"/>
</dbReference>